<feature type="compositionally biased region" description="Polar residues" evidence="9">
    <location>
        <begin position="810"/>
        <end position="820"/>
    </location>
</feature>
<dbReference type="EMBL" id="JAXIOK010000005">
    <property type="protein sequence ID" value="KAK4770260.1"/>
    <property type="molecule type" value="Genomic_DNA"/>
</dbReference>
<dbReference type="InterPro" id="IPR014012">
    <property type="entry name" value="HSA_dom"/>
</dbReference>
<dbReference type="InterPro" id="IPR038718">
    <property type="entry name" value="SNF2-like_sf"/>
</dbReference>
<keyword evidence="6" id="KW-0805">Transcription regulation</keyword>
<dbReference type="Gene3D" id="3.90.930.1">
    <property type="match status" value="1"/>
</dbReference>
<keyword evidence="14" id="KW-1185">Reference proteome</keyword>
<evidence type="ECO:0000259" key="11">
    <source>
        <dbReference type="PROSITE" id="PS51194"/>
    </source>
</evidence>
<evidence type="ECO:0000256" key="3">
    <source>
        <dbReference type="ARBA" id="ARBA00022801"/>
    </source>
</evidence>
<organism evidence="13 14">
    <name type="scientific">Trapa incisa</name>
    <dbReference type="NCBI Taxonomy" id="236973"/>
    <lineage>
        <taxon>Eukaryota</taxon>
        <taxon>Viridiplantae</taxon>
        <taxon>Streptophyta</taxon>
        <taxon>Embryophyta</taxon>
        <taxon>Tracheophyta</taxon>
        <taxon>Spermatophyta</taxon>
        <taxon>Magnoliopsida</taxon>
        <taxon>eudicotyledons</taxon>
        <taxon>Gunneridae</taxon>
        <taxon>Pentapetalae</taxon>
        <taxon>rosids</taxon>
        <taxon>malvids</taxon>
        <taxon>Myrtales</taxon>
        <taxon>Lythraceae</taxon>
        <taxon>Trapa</taxon>
    </lineage>
</organism>
<feature type="region of interest" description="Disordered" evidence="9">
    <location>
        <begin position="78"/>
        <end position="229"/>
    </location>
</feature>
<feature type="region of interest" description="Disordered" evidence="9">
    <location>
        <begin position="382"/>
        <end position="423"/>
    </location>
</feature>
<evidence type="ECO:0000256" key="1">
    <source>
        <dbReference type="ARBA" id="ARBA00004123"/>
    </source>
</evidence>
<feature type="region of interest" description="Disordered" evidence="9">
    <location>
        <begin position="794"/>
        <end position="831"/>
    </location>
</feature>
<feature type="compositionally biased region" description="Basic and acidic residues" evidence="9">
    <location>
        <begin position="3588"/>
        <end position="3606"/>
    </location>
</feature>
<dbReference type="SMART" id="SM00487">
    <property type="entry name" value="DEXDc"/>
    <property type="match status" value="1"/>
</dbReference>
<feature type="compositionally biased region" description="Basic and acidic residues" evidence="9">
    <location>
        <begin position="1921"/>
        <end position="1932"/>
    </location>
</feature>
<dbReference type="CDD" id="cd17996">
    <property type="entry name" value="DEXHc_SMARCA2_SMARCA4"/>
    <property type="match status" value="1"/>
</dbReference>
<feature type="region of interest" description="Disordered" evidence="9">
    <location>
        <begin position="1872"/>
        <end position="1900"/>
    </location>
</feature>
<feature type="region of interest" description="Disordered" evidence="9">
    <location>
        <begin position="1919"/>
        <end position="1940"/>
    </location>
</feature>
<dbReference type="Proteomes" id="UP001345219">
    <property type="component" value="Chromosome 24"/>
</dbReference>
<dbReference type="PROSITE" id="PS51192">
    <property type="entry name" value="HELICASE_ATP_BIND_1"/>
    <property type="match status" value="1"/>
</dbReference>
<dbReference type="FunFam" id="3.40.50.10810:FF:000016">
    <property type="entry name" value="Chromatin structure-remodeling complex protein SYD"/>
    <property type="match status" value="1"/>
</dbReference>
<name>A0AAN7KUV1_9MYRT</name>
<dbReference type="InterPro" id="IPR000637">
    <property type="entry name" value="HMGI/Y_DNA-bd_CS"/>
</dbReference>
<feature type="domain" description="Helicase ATP-binding" evidence="10">
    <location>
        <begin position="875"/>
        <end position="1042"/>
    </location>
</feature>
<dbReference type="Pfam" id="PF14619">
    <property type="entry name" value="SnAC"/>
    <property type="match status" value="1"/>
</dbReference>
<feature type="compositionally biased region" description="Polar residues" evidence="9">
    <location>
        <begin position="3524"/>
        <end position="3537"/>
    </location>
</feature>
<evidence type="ECO:0000256" key="2">
    <source>
        <dbReference type="ARBA" id="ARBA00022741"/>
    </source>
</evidence>
<dbReference type="PANTHER" id="PTHR10799">
    <property type="entry name" value="SNF2/RAD54 HELICASE FAMILY"/>
    <property type="match status" value="1"/>
</dbReference>
<dbReference type="GO" id="GO:0016787">
    <property type="term" value="F:hydrolase activity"/>
    <property type="evidence" value="ECO:0007669"/>
    <property type="project" value="UniProtKB-KW"/>
</dbReference>
<evidence type="ECO:0000256" key="4">
    <source>
        <dbReference type="ARBA" id="ARBA00022806"/>
    </source>
</evidence>
<comment type="caution">
    <text evidence="13">The sequence shown here is derived from an EMBL/GenBank/DDBJ whole genome shotgun (WGS) entry which is preliminary data.</text>
</comment>
<dbReference type="GO" id="GO:0005634">
    <property type="term" value="C:nucleus"/>
    <property type="evidence" value="ECO:0007669"/>
    <property type="project" value="UniProtKB-SubCell"/>
</dbReference>
<feature type="compositionally biased region" description="Polar residues" evidence="9">
    <location>
        <begin position="1614"/>
        <end position="1630"/>
    </location>
</feature>
<dbReference type="GO" id="GO:0004386">
    <property type="term" value="F:helicase activity"/>
    <property type="evidence" value="ECO:0007669"/>
    <property type="project" value="UniProtKB-KW"/>
</dbReference>
<feature type="region of interest" description="Disordered" evidence="9">
    <location>
        <begin position="2166"/>
        <end position="2213"/>
    </location>
</feature>
<dbReference type="PROSITE" id="PS51194">
    <property type="entry name" value="HELICASE_CTER"/>
    <property type="match status" value="1"/>
</dbReference>
<evidence type="ECO:0000259" key="10">
    <source>
        <dbReference type="PROSITE" id="PS51192"/>
    </source>
</evidence>
<feature type="region of interest" description="Disordered" evidence="9">
    <location>
        <begin position="3277"/>
        <end position="3297"/>
    </location>
</feature>
<protein>
    <recommendedName>
        <fullName evidence="15">Chromatin structure-remodeling complex protein SYD</fullName>
    </recommendedName>
</protein>
<feature type="domain" description="HSA" evidence="12">
    <location>
        <begin position="681"/>
        <end position="755"/>
    </location>
</feature>
<feature type="region of interest" description="Disordered" evidence="9">
    <location>
        <begin position="3570"/>
        <end position="3606"/>
    </location>
</feature>
<dbReference type="SMART" id="SM00490">
    <property type="entry name" value="HELICc"/>
    <property type="match status" value="1"/>
</dbReference>
<evidence type="ECO:0000256" key="9">
    <source>
        <dbReference type="SAM" id="MobiDB-lite"/>
    </source>
</evidence>
<feature type="compositionally biased region" description="Polar residues" evidence="9">
    <location>
        <begin position="100"/>
        <end position="110"/>
    </location>
</feature>
<dbReference type="InterPro" id="IPR014001">
    <property type="entry name" value="Helicase_ATP-bd"/>
</dbReference>
<keyword evidence="8" id="KW-0539">Nucleus</keyword>
<dbReference type="PROSITE" id="PS00354">
    <property type="entry name" value="HMGI_Y"/>
    <property type="match status" value="1"/>
</dbReference>
<dbReference type="SMART" id="SM00951">
    <property type="entry name" value="QLQ"/>
    <property type="match status" value="1"/>
</dbReference>
<feature type="compositionally biased region" description="Polar residues" evidence="9">
    <location>
        <begin position="1875"/>
        <end position="1900"/>
    </location>
</feature>
<dbReference type="Pfam" id="PF00271">
    <property type="entry name" value="Helicase_C"/>
    <property type="match status" value="1"/>
</dbReference>
<accession>A0AAN7KUV1</accession>
<dbReference type="InterPro" id="IPR049730">
    <property type="entry name" value="SNF2/RAD54-like_C"/>
</dbReference>
<dbReference type="InterPro" id="IPR000330">
    <property type="entry name" value="SNF2_N"/>
</dbReference>
<feature type="compositionally biased region" description="Polar residues" evidence="9">
    <location>
        <begin position="1552"/>
        <end position="1568"/>
    </location>
</feature>
<feature type="compositionally biased region" description="Polar residues" evidence="9">
    <location>
        <begin position="78"/>
        <end position="89"/>
    </location>
</feature>
<dbReference type="GO" id="GO:0005524">
    <property type="term" value="F:ATP binding"/>
    <property type="evidence" value="ECO:0007669"/>
    <property type="project" value="UniProtKB-KW"/>
</dbReference>
<dbReference type="CDD" id="cd18793">
    <property type="entry name" value="SF2_C_SNF"/>
    <property type="match status" value="1"/>
</dbReference>
<feature type="compositionally biased region" description="Polar residues" evidence="9">
    <location>
        <begin position="1667"/>
        <end position="1695"/>
    </location>
</feature>
<feature type="region of interest" description="Disordered" evidence="9">
    <location>
        <begin position="2880"/>
        <end position="2899"/>
    </location>
</feature>
<feature type="region of interest" description="Disordered" evidence="9">
    <location>
        <begin position="3045"/>
        <end position="3064"/>
    </location>
</feature>
<keyword evidence="4" id="KW-0347">Helicase</keyword>
<dbReference type="GO" id="GO:0048731">
    <property type="term" value="P:system development"/>
    <property type="evidence" value="ECO:0007669"/>
    <property type="project" value="UniProtKB-ARBA"/>
</dbReference>
<evidence type="ECO:0000256" key="5">
    <source>
        <dbReference type="ARBA" id="ARBA00022840"/>
    </source>
</evidence>
<feature type="compositionally biased region" description="Polar residues" evidence="9">
    <location>
        <begin position="396"/>
        <end position="411"/>
    </location>
</feature>
<evidence type="ECO:0000313" key="13">
    <source>
        <dbReference type="EMBL" id="KAK4770260.1"/>
    </source>
</evidence>
<feature type="region of interest" description="Disordered" evidence="9">
    <location>
        <begin position="1518"/>
        <end position="1570"/>
    </location>
</feature>
<sequence>MASPQNVELEAAKFLQKLIQESKDEPAKLATKLYVILQHMKSSGKEHSMPYQVISRAMETVISQHGLDIEALKSSRLSLSAGPQTGDGTTSKHTEPMQATGVSTSTNTSLAEHDMSKSSTFASGRAVAGPSSGGHEYYQGPLTLRSNQSFNQESPSSLETRSANSQSQERRDSVSYSKPGNQKDSKKAEPKRKRGDSIAATESHADDSQKPDNNNIVNPRKGKMSKVDASGVSLRGADNANFNITQTTIQMEHLQSSLRKKQEDLIQPNSSLFENQDPVTKNHELRNIDPFSAASSSSFQPSDDGRNSIIEVTHVPRSTGARDAGKSLVSRASTVPGTPFNEQQLKQLRAQCLVFLAFRNGLTPKQLHLEIALGNISPRDGIAAGGLRQEPDHRGNSQPSNEPAGSLSATHLSAGEANGPTLIENNRSLGIQMHQTMDSQAIQPMELKNISSSNTMNLAANNVSGSLERDNIQNVKSILASPQAVMNQKLNLETKRSNFSGVGEAPGGSFISSTVREHSKPVSGSNAELQIVTRTDIYNEISKEAHHVVEKSTDEEGEDESASIFLPPPKYTMLEKWIMDRQKKKFLVEQNLSLKHQKTERRISHCFDRLKKTVSLSEDISAKTKSVIELKKLQLLALQRRLRSDFLGDFFKPIVTDMDNLRSFKKHKHGRRIKQIERYEQKMKEEGQRRIRERQKEFFSDIEVHKERLEDAFKVKRERLKGFNKYVKELHKRKERTHREKIDRIQREKITLLKINDVEGYLRMVQDAKSDRVKQLLKETEKYLQKLGSKLQEAKTAARSSEHDAEEIQTENFLENSETAAENDDESDQAKHYKESNEKYYLMAHSIKESIAEQPTMLLGGKLREYQMNGLRWLVSLYNNHLNGILADEMGLGKTVQVISLICYLMENKNDRGPFLVVVPSSVLPGWESEINFWAPAVHKIVYAGPPEERRRLFKEKIVHQKFNVLLTTYEYLMNKHDRPKLSKLHWHYIIIDEGHRIKNASCKLNADLKHYRSSHRLLLTGTPLQNNLEELWALLNFLLPSIFNSSEDFSQWFNKPFESNGDSSAEEALLSEEENLLIINRLHQVLRPFVLRRLKHKVENELPEKIERLIRCEPSAYQTLLMKRVEENLGSLGTSKARSVQNSVMELRNICNHPYLSQLHADDVDNLIPKHYLPPIVRLCGKLEMLDRLLPKLKATDHRVLFFSTMTRLLDVMEEYLNLKHYRYLRLDGHTSGGDRGALIEMFNQPNSPFFIFLLSIRAGGVGVNLQAADTVIIFDTDWNPQVDLQAQARAHRIGQKKDVLVLRFETVQTVEEQVRASAEHKLGVANQSITAGFFDNNTSAEDRREYLESLLRECKKEEDAPVLDDDALNYLIARSESEIDIFESVDKKRHEEEMALWSKLVQTHGKDVSKPLPPRLVTHEDLKVFCEVMKVFETPKTTTSSNVGVKRKSVYGGLDTQHYGRGKRAREVRSYEEQMTEEEFERMCQADSPGSPNQEAKTSIPTKAMEPVTIGKPVESPAPVLSTPASVVMPANHATTPAKRGRGRPKRTMANLSSSAVPVQHSSETGKVNVESHVGTISSPLATSVLNPSPAFASQEDSAVAPPNTPIDVAPVSSQPNSSVASPVTCTESGAAGPPVTVQEKGQRRKTRMQAPQDVIAVPIAGLTSNSQSSPLVSSTSASQSAANDLPSSPPSTQERGQRRRGQGRAEVPLENIGITSEHPSGFTSKVQPNQTSMASSATGSQPDPSNSLVATQEKTVAAQERGRRRKAHSPVPQIPVEAPRRRGRRKISVTEATSGGVGQDPKPPEQLQIKPADPIGIEATVASGSTVSAIVPVPESTSTGSPGAVVTGKEVDYPQEIMEGNRERACGLPVAQGSSQDTKPAVSDNSPRGKQSTNSKIGHNVRYVASMMKEILSASKTKVGERPEGDMRDSPPLTITGSASIEVTRGKHSEDKRHLSASIAATTSTNLPSVSTDDQSGGEISGVHEKMEIKMALPFLKQAIEESLEEMPALPPGFEMPTRSLLQNQKGDSFDHGAMSAPSKLKSPVNVADDVRISGSSDYEAAVGLEMVNLGADARTIEVTGGVLNQGSSSEVQLTEDSSHNFPVESKTEALHAVISVEGNNDVPCMRGPASDDDSRVNPEVHGEVQEVLDKLWATGEDSMDEIAKTSCGRGPSVRQPERVENTGADTAEVHSKSMAPELGASLPESVDNSSTMNANLTIEKSAANSPIEETKLGDDEEEMGHQIDISQMENSEVANQKAATPPDSSTALVHVEKGEGLVEKDDTGSLPCEDVCQMDGSEVDTETENKVSENLNEKLPVQGYSEVIVGSSSPLTSAAERNDCTIGRRGENLLNEMGSQMVPFQVEPGSRNSILESEEKQLSLPQNLTIIGGSPLQALEMDPRDEQGEPKSIDEDTVKEQVIHPDDSMKEEVVHPDDSMKEEVVHPDDSMKEQVVHPDDSMKEQVVHPDDSMKEQVVHPDDSMKEQVVHPDDSMKEQVVHPDDSMKEQVVHPDDSMCENSLDVAKSDTLDLVCDAKDALIGLPGSLAVVTRSNNNVPEPDHAVEPNPGTNKDYYTASEEQLPLSVDAMGFKESKGPVPQINFVTVAIQKTADEESVGVKNQFSIDLAVTRDSQFHSSVEEYLDELVKLEIAPVGHAIQDLQENACSHQCGGRNVQPEDSTDAVLSGANVASYGSQNEVEVKPESLSANHTLIELPRYASSNESNVEEHINLSRSELIPKVNESSELAEENVALVEESSVTELPKFLVPEAIFFHEVKPSAAPAYHASCEMQENVALDHIHEEDLPSTVPQFELGSKIDDDPADVAQSKIDGLEANVLEEVITESAHTENAPQERASPGQVTKEALSPVLHRCDMELNATEAHGPVEQQLTTPNDSPLAEESMSSMFVADLRDKAIDTSTVPFDEEAHIHHMIEKSVSEIVEENPVLQQLYVVPKGLKSDTSGAGSFDEVSKQAKNETDMEVLEIVVEHSLVLDEMAVSGELNHASAGAKSPDEVQHKVNEISETVKEPSPQLDNFAITEEPKFDSIGDRSEGQQQLTQPEDSTVYGESKLAILEATIYEENKVDVDKVCETFNEEQKITEPEDSAVLGKVKLAVPEATTVQENKVEVAEVCKTVNEQQKMAEPESGKTKLAVPEATTVEQKMVEPEHSSVSGKVKLDVPEEATVEKMTEPEDSSASGKVNLVVSEATTVKVHIVDVDELFETVNERQKMAEPEDSAVSGKVNLAVPEATTVEVHILEGDVVCETVYEQQLMIQPEDSTVSGETTHAVPGATSQNEVEKMGSSQVSKAEAEQMTPPEYSTFSGESKIAVAEAQVKNEIEKLGIDEVSGMLKEQQQVYQPEDSTGCGELRCHAVPEATSQNEVEKMEVDEVGMMFKGQQQMMQSEDSLVSGELKLSEPEATSQNEVENVETYEVNEMVKEQQWVMRSEDPCISGELNNAEPEAEGKKMEAGEMNGMVERKQQMTQSEVPSALGEMKFAEPEATSQNELEKMEVHEVNETLREQQLMAQSEDPSVSGESNLAEPEAISHNEGETMEFDEVCETVKQQLQQTSQLDNAIVPGELELPVPEDISKTEEISETKMAETSDI</sequence>
<comment type="subcellular location">
    <subcellularLocation>
        <location evidence="1">Nucleus</location>
    </subcellularLocation>
</comment>
<dbReference type="FunFam" id="3.40.50.300:FF:000871">
    <property type="entry name" value="Chromatin structure-remodeling complex protein SYD"/>
    <property type="match status" value="1"/>
</dbReference>
<reference evidence="13 14" key="1">
    <citation type="journal article" date="2023" name="Hortic Res">
        <title>Pangenome of water caltrop reveals structural variations and asymmetric subgenome divergence after allopolyploidization.</title>
        <authorList>
            <person name="Zhang X."/>
            <person name="Chen Y."/>
            <person name="Wang L."/>
            <person name="Yuan Y."/>
            <person name="Fang M."/>
            <person name="Shi L."/>
            <person name="Lu R."/>
            <person name="Comes H.P."/>
            <person name="Ma Y."/>
            <person name="Chen Y."/>
            <person name="Huang G."/>
            <person name="Zhou Y."/>
            <person name="Zheng Z."/>
            <person name="Qiu Y."/>
        </authorList>
    </citation>
    <scope>NUCLEOTIDE SEQUENCE [LARGE SCALE GENOMIC DNA]</scope>
    <source>
        <tissue evidence="13">Roots</tissue>
    </source>
</reference>
<dbReference type="Pfam" id="PF00176">
    <property type="entry name" value="SNF2-rel_dom"/>
    <property type="match status" value="1"/>
</dbReference>
<dbReference type="GO" id="GO:0042393">
    <property type="term" value="F:histone binding"/>
    <property type="evidence" value="ECO:0007669"/>
    <property type="project" value="InterPro"/>
</dbReference>
<evidence type="ECO:0000259" key="12">
    <source>
        <dbReference type="PROSITE" id="PS51204"/>
    </source>
</evidence>
<dbReference type="Gene3D" id="3.40.50.10810">
    <property type="entry name" value="Tandem AAA-ATPase domain"/>
    <property type="match status" value="1"/>
</dbReference>
<dbReference type="SUPFAM" id="SSF52540">
    <property type="entry name" value="P-loop containing nucleoside triphosphate hydrolases"/>
    <property type="match status" value="2"/>
</dbReference>
<dbReference type="GO" id="GO:0006355">
    <property type="term" value="P:regulation of DNA-templated transcription"/>
    <property type="evidence" value="ECO:0007669"/>
    <property type="project" value="InterPro"/>
</dbReference>
<feature type="compositionally biased region" description="Basic and acidic residues" evidence="9">
    <location>
        <begin position="2401"/>
        <end position="2471"/>
    </location>
</feature>
<keyword evidence="2" id="KW-0547">Nucleotide-binding</keyword>
<evidence type="ECO:0008006" key="15">
    <source>
        <dbReference type="Google" id="ProtNLM"/>
    </source>
</evidence>
<evidence type="ECO:0000256" key="8">
    <source>
        <dbReference type="ARBA" id="ARBA00023242"/>
    </source>
</evidence>
<dbReference type="Gene3D" id="3.40.50.300">
    <property type="entry name" value="P-loop containing nucleotide triphosphate hydrolases"/>
    <property type="match status" value="1"/>
</dbReference>
<dbReference type="InterPro" id="IPR029295">
    <property type="entry name" value="SnAC"/>
</dbReference>
<evidence type="ECO:0000256" key="6">
    <source>
        <dbReference type="ARBA" id="ARBA00023015"/>
    </source>
</evidence>
<keyword evidence="7" id="KW-0804">Transcription</keyword>
<evidence type="ECO:0000313" key="14">
    <source>
        <dbReference type="Proteomes" id="UP001345219"/>
    </source>
</evidence>
<feature type="compositionally biased region" description="Polar residues" evidence="9">
    <location>
        <begin position="3053"/>
        <end position="3062"/>
    </location>
</feature>
<dbReference type="InterPro" id="IPR014978">
    <property type="entry name" value="Gln-Leu-Gln_QLQ"/>
</dbReference>
<dbReference type="PROSITE" id="PS51204">
    <property type="entry name" value="HSA"/>
    <property type="match status" value="1"/>
</dbReference>
<keyword evidence="3" id="KW-0378">Hydrolase</keyword>
<dbReference type="InterPro" id="IPR001650">
    <property type="entry name" value="Helicase_C-like"/>
</dbReference>
<proteinExistence type="predicted"/>
<keyword evidence="5" id="KW-0067">ATP-binding</keyword>
<evidence type="ECO:0000256" key="7">
    <source>
        <dbReference type="ARBA" id="ARBA00023163"/>
    </source>
</evidence>
<feature type="region of interest" description="Disordered" evidence="9">
    <location>
        <begin position="1667"/>
        <end position="1809"/>
    </location>
</feature>
<feature type="region of interest" description="Disordered" evidence="9">
    <location>
        <begin position="1595"/>
        <end position="1654"/>
    </location>
</feature>
<feature type="domain" description="Helicase C-terminal" evidence="11">
    <location>
        <begin position="1186"/>
        <end position="1332"/>
    </location>
</feature>
<dbReference type="SMART" id="SM01314">
    <property type="entry name" value="SnAC"/>
    <property type="match status" value="1"/>
</dbReference>
<feature type="compositionally biased region" description="Polar residues" evidence="9">
    <location>
        <begin position="1716"/>
        <end position="1757"/>
    </location>
</feature>
<feature type="region of interest" description="Disordered" evidence="9">
    <location>
        <begin position="3524"/>
        <end position="3554"/>
    </location>
</feature>
<gene>
    <name evidence="13" type="ORF">SAY87_030792</name>
</gene>
<feature type="region of interest" description="Disordered" evidence="9">
    <location>
        <begin position="2400"/>
        <end position="2471"/>
    </location>
</feature>
<dbReference type="InterPro" id="IPR027417">
    <property type="entry name" value="P-loop_NTPase"/>
</dbReference>
<feature type="compositionally biased region" description="Polar residues" evidence="9">
    <location>
        <begin position="144"/>
        <end position="167"/>
    </location>
</feature>